<feature type="non-terminal residue" evidence="1">
    <location>
        <position position="1"/>
    </location>
</feature>
<accession>A0A392T1R3</accession>
<dbReference type="AlphaFoldDB" id="A0A392T1R3"/>
<comment type="caution">
    <text evidence="1">The sequence shown here is derived from an EMBL/GenBank/DDBJ whole genome shotgun (WGS) entry which is preliminary data.</text>
</comment>
<keyword evidence="2" id="KW-1185">Reference proteome</keyword>
<name>A0A392T1R3_9FABA</name>
<evidence type="ECO:0000313" key="2">
    <source>
        <dbReference type="Proteomes" id="UP000265520"/>
    </source>
</evidence>
<sequence length="76" mass="8420">SVPWKDALVIKLLGKKLGYNMLSPARRADACCATRSAFVLRQNFFWFLRGAQRGLARPAALPCISNFSSGVYAKRS</sequence>
<proteinExistence type="predicted"/>
<reference evidence="1 2" key="1">
    <citation type="journal article" date="2018" name="Front. Plant Sci.">
        <title>Red Clover (Trifolium pratense) and Zigzag Clover (T. medium) - A Picture of Genomic Similarities and Differences.</title>
        <authorList>
            <person name="Dluhosova J."/>
            <person name="Istvanek J."/>
            <person name="Nedelnik J."/>
            <person name="Repkova J."/>
        </authorList>
    </citation>
    <scope>NUCLEOTIDE SEQUENCE [LARGE SCALE GENOMIC DNA]</scope>
    <source>
        <strain evidence="2">cv. 10/8</strain>
        <tissue evidence="1">Leaf</tissue>
    </source>
</reference>
<dbReference type="Proteomes" id="UP000265520">
    <property type="component" value="Unassembled WGS sequence"/>
</dbReference>
<organism evidence="1 2">
    <name type="scientific">Trifolium medium</name>
    <dbReference type="NCBI Taxonomy" id="97028"/>
    <lineage>
        <taxon>Eukaryota</taxon>
        <taxon>Viridiplantae</taxon>
        <taxon>Streptophyta</taxon>
        <taxon>Embryophyta</taxon>
        <taxon>Tracheophyta</taxon>
        <taxon>Spermatophyta</taxon>
        <taxon>Magnoliopsida</taxon>
        <taxon>eudicotyledons</taxon>
        <taxon>Gunneridae</taxon>
        <taxon>Pentapetalae</taxon>
        <taxon>rosids</taxon>
        <taxon>fabids</taxon>
        <taxon>Fabales</taxon>
        <taxon>Fabaceae</taxon>
        <taxon>Papilionoideae</taxon>
        <taxon>50 kb inversion clade</taxon>
        <taxon>NPAAA clade</taxon>
        <taxon>Hologalegina</taxon>
        <taxon>IRL clade</taxon>
        <taxon>Trifolieae</taxon>
        <taxon>Trifolium</taxon>
    </lineage>
</organism>
<dbReference type="EMBL" id="LXQA010490292">
    <property type="protein sequence ID" value="MCI55081.1"/>
    <property type="molecule type" value="Genomic_DNA"/>
</dbReference>
<protein>
    <submittedName>
        <fullName evidence="1">Uncharacterized protein</fullName>
    </submittedName>
</protein>
<evidence type="ECO:0000313" key="1">
    <source>
        <dbReference type="EMBL" id="MCI55081.1"/>
    </source>
</evidence>